<sequence length="481" mass="51926">MDMRSFKFYHIICIITLFFTSTSQGQLVISKPNLGFTQACASPSFNTYYVNFSFSPEDGLEASNQFIIELSDSDGSFANAEVIHTTGVAEFTTNPVSIPFSMPVTVSGESYKVRIKSTSPAATSTGSVDFAAYYKNQDSPFSINNLIETGSFCAGGSYILTIDNPGGPDNDSPLQYPSLTYNWYKETSSTLKEFVASGESLNVTESGTYFVETNYGSCTSNSYSNRVTITEASSGVSSSINSSKGNPYCISEGGTTLSTINGEGYQWFKDGERIDGATNQTYETNESGVFSVSIDLGNCSTSASIDLDNTGFSSSLNVSEDNIIHEGETISVIVTTSATNPTFEWYLNNTVISGATTSAYTVSEPGSYKVKVSQTMGCIASSDLVFNVRTPFPDVANIPNLISPNADGINDTWIIPQAYVEGTNTSVTILSPKGEIVLKTTNYLNDWPQSQIEFSNVNPIYYYVIETSDGIIKRGSITIVK</sequence>
<dbReference type="Proteomes" id="UP000308713">
    <property type="component" value="Unassembled WGS sequence"/>
</dbReference>
<proteinExistence type="predicted"/>
<protein>
    <submittedName>
        <fullName evidence="1">Gliding motility-associated C-terminal domain-containing protein</fullName>
    </submittedName>
</protein>
<dbReference type="AlphaFoldDB" id="A0A5C4SQ00"/>
<dbReference type="EMBL" id="VDCS01000002">
    <property type="protein sequence ID" value="TNJ46388.1"/>
    <property type="molecule type" value="Genomic_DNA"/>
</dbReference>
<organism evidence="1 2">
    <name type="scientific">Allotamlana fucoidanivorans</name>
    <dbReference type="NCBI Taxonomy" id="2583814"/>
    <lineage>
        <taxon>Bacteria</taxon>
        <taxon>Pseudomonadati</taxon>
        <taxon>Bacteroidota</taxon>
        <taxon>Flavobacteriia</taxon>
        <taxon>Flavobacteriales</taxon>
        <taxon>Flavobacteriaceae</taxon>
        <taxon>Allotamlana</taxon>
    </lineage>
</organism>
<dbReference type="OrthoDB" id="678019at2"/>
<gene>
    <name evidence="1" type="ORF">FGF67_01835</name>
</gene>
<evidence type="ECO:0000313" key="1">
    <source>
        <dbReference type="EMBL" id="TNJ46388.1"/>
    </source>
</evidence>
<name>A0A5C4SQ00_9FLAO</name>
<accession>A0A5C4SQ00</accession>
<dbReference type="Gene3D" id="2.60.40.10">
    <property type="entry name" value="Immunoglobulins"/>
    <property type="match status" value="1"/>
</dbReference>
<dbReference type="InterPro" id="IPR013783">
    <property type="entry name" value="Ig-like_fold"/>
</dbReference>
<keyword evidence="2" id="KW-1185">Reference proteome</keyword>
<reference evidence="1 2" key="1">
    <citation type="submission" date="2019-05" db="EMBL/GenBank/DDBJ databases">
        <title>Tamlana fucoidanivorans sp. nov., isolated from the surface of algae collected from Fujian province in China.</title>
        <authorList>
            <person name="Li J."/>
        </authorList>
    </citation>
    <scope>NUCLEOTIDE SEQUENCE [LARGE SCALE GENOMIC DNA]</scope>
    <source>
        <strain evidence="1 2">CW2-9</strain>
    </source>
</reference>
<comment type="caution">
    <text evidence="1">The sequence shown here is derived from an EMBL/GenBank/DDBJ whole genome shotgun (WGS) entry which is preliminary data.</text>
</comment>
<dbReference type="Pfam" id="PF13585">
    <property type="entry name" value="CHU_C"/>
    <property type="match status" value="1"/>
</dbReference>
<evidence type="ECO:0000313" key="2">
    <source>
        <dbReference type="Proteomes" id="UP000308713"/>
    </source>
</evidence>